<dbReference type="Proteomes" id="UP000256310">
    <property type="component" value="Unassembled WGS sequence"/>
</dbReference>
<comment type="caution">
    <text evidence="2">The sequence shown here is derived from an EMBL/GenBank/DDBJ whole genome shotgun (WGS) entry which is preliminary data.</text>
</comment>
<keyword evidence="3" id="KW-1185">Reference proteome</keyword>
<dbReference type="Pfam" id="PF13590">
    <property type="entry name" value="DUF4136"/>
    <property type="match status" value="1"/>
</dbReference>
<proteinExistence type="predicted"/>
<organism evidence="2 3">
    <name type="scientific">Parasphingopyxis lamellibrachiae</name>
    <dbReference type="NCBI Taxonomy" id="680125"/>
    <lineage>
        <taxon>Bacteria</taxon>
        <taxon>Pseudomonadati</taxon>
        <taxon>Pseudomonadota</taxon>
        <taxon>Alphaproteobacteria</taxon>
        <taxon>Sphingomonadales</taxon>
        <taxon>Sphingomonadaceae</taxon>
        <taxon>Parasphingopyxis</taxon>
    </lineage>
</organism>
<gene>
    <name evidence="2" type="ORF">DFR46_1675</name>
</gene>
<accession>A0A3D9FFT4</accession>
<dbReference type="InterPro" id="IPR025411">
    <property type="entry name" value="DUF4136"/>
</dbReference>
<feature type="domain" description="DUF4136" evidence="1">
    <location>
        <begin position="64"/>
        <end position="210"/>
    </location>
</feature>
<evidence type="ECO:0000259" key="1">
    <source>
        <dbReference type="Pfam" id="PF13590"/>
    </source>
</evidence>
<evidence type="ECO:0000313" key="3">
    <source>
        <dbReference type="Proteomes" id="UP000256310"/>
    </source>
</evidence>
<dbReference type="Gene3D" id="3.30.160.670">
    <property type="match status" value="1"/>
</dbReference>
<dbReference type="OrthoDB" id="7428103at2"/>
<dbReference type="EMBL" id="QRDP01000004">
    <property type="protein sequence ID" value="RED16649.1"/>
    <property type="molecule type" value="Genomic_DNA"/>
</dbReference>
<reference evidence="2 3" key="1">
    <citation type="submission" date="2018-07" db="EMBL/GenBank/DDBJ databases">
        <title>Genomic Encyclopedia of Type Strains, Phase IV (KMG-IV): sequencing the most valuable type-strain genomes for metagenomic binning, comparative biology and taxonomic classification.</title>
        <authorList>
            <person name="Goeker M."/>
        </authorList>
    </citation>
    <scope>NUCLEOTIDE SEQUENCE [LARGE SCALE GENOMIC DNA]</scope>
    <source>
        <strain evidence="2 3">DSM 26725</strain>
    </source>
</reference>
<protein>
    <submittedName>
        <fullName evidence="2">Uncharacterized protein DUF4136</fullName>
    </submittedName>
</protein>
<dbReference type="AlphaFoldDB" id="A0A3D9FFT4"/>
<evidence type="ECO:0000313" key="2">
    <source>
        <dbReference type="EMBL" id="RED16649.1"/>
    </source>
</evidence>
<name>A0A3D9FFT4_9SPHN</name>
<sequence length="245" mass="27086">MIERNFSCDMGWHNRAMADTLIPSLRTALLVLLIAIVTSGCTPGISCDVYRLHRLPAPTGETVAIVAADSDLQTSLEFANYRALFEERLSNAGYTPVADTAEATLIAEIEYSVSEGAPRVMSSWPRCSYRYYYRSGEPFNPQWYGYRCWEPPTVSTIAQYVRELRMDIRPAGQPQSEPLFEGRATSIGLSNRMSEIMPYLVAAIFDNFPGESGQWKTIFIEEDALDEPDEVGASPASGSGCPATV</sequence>